<evidence type="ECO:0000256" key="2">
    <source>
        <dbReference type="ARBA" id="ARBA00005062"/>
    </source>
</evidence>
<dbReference type="Pfam" id="PF00742">
    <property type="entry name" value="Homoserine_dh"/>
    <property type="match status" value="1"/>
</dbReference>
<dbReference type="InterPro" id="IPR045865">
    <property type="entry name" value="ACT-like_dom_sf"/>
</dbReference>
<evidence type="ECO:0000256" key="12">
    <source>
        <dbReference type="RuleBase" id="RU004171"/>
    </source>
</evidence>
<sequence length="438" mass="46236">MTPVKIGLLGLGTVGGGTVTVLTRNAAEIARRAGRGIRIVHAAAREYDPAAIAGLDQIDHIGQDAFAVVDDPEVAIVIELIGGYSPARELVLRAIANGKHVVTANKALIAMHGNEIFAAAQERGVMVAFEAAVAGGVPIIKALREGLAGNHIEWVAGIINGTGNFILTEMRDKGRDFADVLAEAQALGYAEADPTFDVEGIDAAHKLTILAAIAFGIPLQFDKTFTEGISRIEAQDVAFAEELGYRIKHLGIARRVSAGIEMRVHPTLIPHRRLIANVDGVMNAVLVKGDAVGPTLYYGAGAGSLPTASAVVADVVDVVRALTTDPNNRVPHLAFQPSELADTPVLPMSEIETAYYLRLSARDKPGVMAQVAGILGDLGISIEAIKQKEPGEGDTHVPLIMLTHRVREGLMDEAIARIEALDAVSGDVVRIRMETLAG</sequence>
<dbReference type="CDD" id="cd04881">
    <property type="entry name" value="ACT_HSDH-Hom"/>
    <property type="match status" value="1"/>
</dbReference>
<evidence type="ECO:0000256" key="8">
    <source>
        <dbReference type="ARBA" id="ARBA00022857"/>
    </source>
</evidence>
<dbReference type="InterPro" id="IPR005106">
    <property type="entry name" value="Asp/hSer_DH_NAD-bd"/>
</dbReference>
<keyword evidence="8" id="KW-0521">NADP</keyword>
<evidence type="ECO:0000256" key="7">
    <source>
        <dbReference type="ARBA" id="ARBA00022697"/>
    </source>
</evidence>
<evidence type="ECO:0000256" key="10">
    <source>
        <dbReference type="ARBA" id="ARBA00023167"/>
    </source>
</evidence>
<dbReference type="Gene3D" id="3.30.360.10">
    <property type="entry name" value="Dihydrodipicolinate Reductase, domain 2"/>
    <property type="match status" value="1"/>
</dbReference>
<dbReference type="InterPro" id="IPR019811">
    <property type="entry name" value="HDH_CS"/>
</dbReference>
<dbReference type="PROSITE" id="PS51671">
    <property type="entry name" value="ACT"/>
    <property type="match status" value="1"/>
</dbReference>
<comment type="pathway">
    <text evidence="2">Amino-acid biosynthesis; L-methionine biosynthesis via de novo pathway; L-homoserine from L-aspartate: step 3/3.</text>
</comment>
<dbReference type="InterPro" id="IPR001342">
    <property type="entry name" value="HDH_cat"/>
</dbReference>
<evidence type="ECO:0000256" key="1">
    <source>
        <dbReference type="ARBA" id="ARBA00005056"/>
    </source>
</evidence>
<dbReference type="Proteomes" id="UP001564408">
    <property type="component" value="Unassembled WGS sequence"/>
</dbReference>
<dbReference type="InterPro" id="IPR036291">
    <property type="entry name" value="NAD(P)-bd_dom_sf"/>
</dbReference>
<dbReference type="NCBIfam" id="NF004976">
    <property type="entry name" value="PRK06349.1"/>
    <property type="match status" value="1"/>
</dbReference>
<dbReference type="SUPFAM" id="SSF55347">
    <property type="entry name" value="Glyceraldehyde-3-phosphate dehydrogenase-like, C-terminal domain"/>
    <property type="match status" value="1"/>
</dbReference>
<keyword evidence="10" id="KW-0486">Methionine biosynthesis</keyword>
<dbReference type="SUPFAM" id="SSF55021">
    <property type="entry name" value="ACT-like"/>
    <property type="match status" value="1"/>
</dbReference>
<dbReference type="EC" id="1.1.1.3" evidence="4"/>
<accession>A0ABV4BH05</accession>
<dbReference type="EMBL" id="JBDKXB010000029">
    <property type="protein sequence ID" value="MEY6433818.1"/>
    <property type="molecule type" value="Genomic_DNA"/>
</dbReference>
<comment type="similarity">
    <text evidence="3 12">Belongs to the homoserine dehydrogenase family.</text>
</comment>
<comment type="caution">
    <text evidence="14">The sequence shown here is derived from an EMBL/GenBank/DDBJ whole genome shotgun (WGS) entry which is preliminary data.</text>
</comment>
<dbReference type="InterPro" id="IPR016204">
    <property type="entry name" value="HDH"/>
</dbReference>
<evidence type="ECO:0000259" key="13">
    <source>
        <dbReference type="PROSITE" id="PS51671"/>
    </source>
</evidence>
<dbReference type="Gene3D" id="3.40.50.720">
    <property type="entry name" value="NAD(P)-binding Rossmann-like Domain"/>
    <property type="match status" value="1"/>
</dbReference>
<dbReference type="PANTHER" id="PTHR43331:SF1">
    <property type="entry name" value="HOMOSERINE DEHYDROGENASE"/>
    <property type="match status" value="1"/>
</dbReference>
<comment type="catalytic activity">
    <reaction evidence="11">
        <text>L-homoserine + NAD(+) = L-aspartate 4-semialdehyde + NADH + H(+)</text>
        <dbReference type="Rhea" id="RHEA:15757"/>
        <dbReference type="ChEBI" id="CHEBI:15378"/>
        <dbReference type="ChEBI" id="CHEBI:57476"/>
        <dbReference type="ChEBI" id="CHEBI:57540"/>
        <dbReference type="ChEBI" id="CHEBI:57945"/>
        <dbReference type="ChEBI" id="CHEBI:537519"/>
        <dbReference type="EC" id="1.1.1.3"/>
    </reaction>
    <physiologicalReaction direction="right-to-left" evidence="11">
        <dbReference type="Rhea" id="RHEA:15759"/>
    </physiologicalReaction>
</comment>
<keyword evidence="6" id="KW-0028">Amino-acid biosynthesis</keyword>
<organism evidence="14 15">
    <name type="scientific">Thioalkalicoccus limnaeus</name>
    <dbReference type="NCBI Taxonomy" id="120681"/>
    <lineage>
        <taxon>Bacteria</taxon>
        <taxon>Pseudomonadati</taxon>
        <taxon>Pseudomonadota</taxon>
        <taxon>Gammaproteobacteria</taxon>
        <taxon>Chromatiales</taxon>
        <taxon>Chromatiaceae</taxon>
        <taxon>Thioalkalicoccus</taxon>
    </lineage>
</organism>
<dbReference type="Pfam" id="PF01842">
    <property type="entry name" value="ACT"/>
    <property type="match status" value="1"/>
</dbReference>
<evidence type="ECO:0000256" key="6">
    <source>
        <dbReference type="ARBA" id="ARBA00022605"/>
    </source>
</evidence>
<keyword evidence="7" id="KW-0791">Threonine biosynthesis</keyword>
<dbReference type="PIRSF" id="PIRSF000098">
    <property type="entry name" value="Homoser_dehydrog"/>
    <property type="match status" value="1"/>
</dbReference>
<evidence type="ECO:0000256" key="11">
    <source>
        <dbReference type="ARBA" id="ARBA00049031"/>
    </source>
</evidence>
<dbReference type="PROSITE" id="PS01042">
    <property type="entry name" value="HOMOSER_DHGENASE"/>
    <property type="match status" value="1"/>
</dbReference>
<dbReference type="SUPFAM" id="SSF51735">
    <property type="entry name" value="NAD(P)-binding Rossmann-fold domains"/>
    <property type="match status" value="1"/>
</dbReference>
<dbReference type="PANTHER" id="PTHR43331">
    <property type="entry name" value="HOMOSERINE DEHYDROGENASE"/>
    <property type="match status" value="1"/>
</dbReference>
<evidence type="ECO:0000313" key="14">
    <source>
        <dbReference type="EMBL" id="MEY6433818.1"/>
    </source>
</evidence>
<evidence type="ECO:0000256" key="4">
    <source>
        <dbReference type="ARBA" id="ARBA00013213"/>
    </source>
</evidence>
<reference evidence="14 15" key="1">
    <citation type="submission" date="2024-05" db="EMBL/GenBank/DDBJ databases">
        <title>Genome Sequence and Characterization of the New Strain Purple Sulfur Bacterium of Genus Thioalkalicoccus.</title>
        <authorList>
            <person name="Bryantseva I.A."/>
            <person name="Kyndt J.A."/>
            <person name="Imhoff J.F."/>
        </authorList>
    </citation>
    <scope>NUCLEOTIDE SEQUENCE [LARGE SCALE GENOMIC DNA]</scope>
    <source>
        <strain evidence="14 15">Um2</strain>
    </source>
</reference>
<dbReference type="Gene3D" id="3.30.70.260">
    <property type="match status" value="1"/>
</dbReference>
<evidence type="ECO:0000256" key="9">
    <source>
        <dbReference type="ARBA" id="ARBA00023002"/>
    </source>
</evidence>
<evidence type="ECO:0000313" key="15">
    <source>
        <dbReference type="Proteomes" id="UP001564408"/>
    </source>
</evidence>
<gene>
    <name evidence="14" type="ORF">ABC977_15540</name>
</gene>
<evidence type="ECO:0000256" key="5">
    <source>
        <dbReference type="ARBA" id="ARBA00013376"/>
    </source>
</evidence>
<evidence type="ECO:0000256" key="3">
    <source>
        <dbReference type="ARBA" id="ARBA00006753"/>
    </source>
</evidence>
<dbReference type="RefSeq" id="WP_369668218.1">
    <property type="nucleotide sequence ID" value="NZ_JBDKXB010000029.1"/>
</dbReference>
<dbReference type="GO" id="GO:0004412">
    <property type="term" value="F:homoserine dehydrogenase activity"/>
    <property type="evidence" value="ECO:0007669"/>
    <property type="project" value="UniProtKB-EC"/>
</dbReference>
<name>A0ABV4BH05_9GAMM</name>
<keyword evidence="9 14" id="KW-0560">Oxidoreductase</keyword>
<protein>
    <recommendedName>
        <fullName evidence="5">Homoserine dehydrogenase</fullName>
        <ecNumber evidence="4">1.1.1.3</ecNumber>
    </recommendedName>
</protein>
<proteinExistence type="inferred from homology"/>
<feature type="domain" description="ACT" evidence="13">
    <location>
        <begin position="356"/>
        <end position="433"/>
    </location>
</feature>
<dbReference type="Pfam" id="PF03447">
    <property type="entry name" value="NAD_binding_3"/>
    <property type="match status" value="1"/>
</dbReference>
<keyword evidence="15" id="KW-1185">Reference proteome</keyword>
<comment type="pathway">
    <text evidence="1">Amino-acid biosynthesis; L-threonine biosynthesis; L-threonine from L-aspartate: step 3/5.</text>
</comment>
<dbReference type="InterPro" id="IPR002912">
    <property type="entry name" value="ACT_dom"/>
</dbReference>